<evidence type="ECO:0008006" key="6">
    <source>
        <dbReference type="Google" id="ProtNLM"/>
    </source>
</evidence>
<dbReference type="InterPro" id="IPR011936">
    <property type="entry name" value="Myxo_disulph_rpt"/>
</dbReference>
<name>A0ABT5BE41_9BACT</name>
<accession>A0ABT5BE41</accession>
<dbReference type="NCBIfam" id="TIGR02232">
    <property type="entry name" value="myxo_disulf_rpt"/>
    <property type="match status" value="1"/>
</dbReference>
<dbReference type="Pfam" id="PF13948">
    <property type="entry name" value="DUF4215"/>
    <property type="match status" value="1"/>
</dbReference>
<proteinExistence type="predicted"/>
<dbReference type="RefSeq" id="WP_272004123.1">
    <property type="nucleotide sequence ID" value="NZ_JAQNDN010000019.1"/>
</dbReference>
<keyword evidence="1" id="KW-0732">Signal</keyword>
<organism evidence="4 5">
    <name type="scientific">Nannocystis radixulma</name>
    <dbReference type="NCBI Taxonomy" id="2995305"/>
    <lineage>
        <taxon>Bacteria</taxon>
        <taxon>Pseudomonadati</taxon>
        <taxon>Myxococcota</taxon>
        <taxon>Polyangia</taxon>
        <taxon>Nannocystales</taxon>
        <taxon>Nannocystaceae</taxon>
        <taxon>Nannocystis</taxon>
    </lineage>
</organism>
<sequence>MPPPALCGDGVLAEGEACDDGNDDPDDGCDLDCRPTAVVEWTRMDRGAAEQGAMAMSVAVDPSGRIVVVGSETRAGAGDDAFVLVLALKAALSVSATSSVWRQTTAPSGEIVVDAEERIFAAGHESVAVTPANILRCFGPDAKICGPSAPN</sequence>
<keyword evidence="3" id="KW-1015">Disulfide bond</keyword>
<protein>
    <recommendedName>
        <fullName evidence="6">DUF4215 domain-containing protein</fullName>
    </recommendedName>
</protein>
<evidence type="ECO:0000256" key="3">
    <source>
        <dbReference type="ARBA" id="ARBA00023157"/>
    </source>
</evidence>
<dbReference type="Proteomes" id="UP001217838">
    <property type="component" value="Unassembled WGS sequence"/>
</dbReference>
<keyword evidence="5" id="KW-1185">Reference proteome</keyword>
<comment type="caution">
    <text evidence="4">The sequence shown here is derived from an EMBL/GenBank/DDBJ whole genome shotgun (WGS) entry which is preliminary data.</text>
</comment>
<evidence type="ECO:0000313" key="5">
    <source>
        <dbReference type="Proteomes" id="UP001217838"/>
    </source>
</evidence>
<keyword evidence="2" id="KW-0677">Repeat</keyword>
<reference evidence="4 5" key="1">
    <citation type="submission" date="2022-11" db="EMBL/GenBank/DDBJ databases">
        <title>Minimal conservation of predation-associated metabolite biosynthetic gene clusters underscores biosynthetic potential of Myxococcota including descriptions for ten novel species: Archangium lansinium sp. nov., Myxococcus landrumus sp. nov., Nannocystis bai.</title>
        <authorList>
            <person name="Ahearne A."/>
            <person name="Stevens C."/>
            <person name="Dowd S."/>
        </authorList>
    </citation>
    <scope>NUCLEOTIDE SEQUENCE [LARGE SCALE GENOMIC DNA]</scope>
    <source>
        <strain evidence="4 5">NCELM</strain>
    </source>
</reference>
<evidence type="ECO:0000256" key="2">
    <source>
        <dbReference type="ARBA" id="ARBA00022737"/>
    </source>
</evidence>
<dbReference type="EMBL" id="JAQNDN010000019">
    <property type="protein sequence ID" value="MDC0672424.1"/>
    <property type="molecule type" value="Genomic_DNA"/>
</dbReference>
<gene>
    <name evidence="4" type="ORF">POL58_32040</name>
</gene>
<evidence type="ECO:0000256" key="1">
    <source>
        <dbReference type="ARBA" id="ARBA00022729"/>
    </source>
</evidence>
<evidence type="ECO:0000313" key="4">
    <source>
        <dbReference type="EMBL" id="MDC0672424.1"/>
    </source>
</evidence>